<sequence>MADVVKVDLPVKQSEGVVTSPVALGTWVQVKTSPDGLVIEGSIFTLDPMSGFLVLEGVDKTHMIQIESIESVTVDESSRERPTAARSAVISEEELRKLEIKTREQAEKAIASIGKNVSPIGQAIFDALSKTMPCEWEDQNIRVMQVVVSPPYDSSSCTGTNQAMLDRMKKVLDGVHRNLRLKQ</sequence>
<proteinExistence type="predicted"/>
<feature type="domain" description="AD" evidence="1">
    <location>
        <begin position="88"/>
        <end position="180"/>
    </location>
</feature>
<reference evidence="2 3" key="1">
    <citation type="submission" date="2019-07" db="EMBL/GenBank/DDBJ databases">
        <title>Genomics analysis of Aphanomyces spp. identifies a new class of oomycete effector associated with host adaptation.</title>
        <authorList>
            <person name="Gaulin E."/>
        </authorList>
    </citation>
    <scope>NUCLEOTIDE SEQUENCE [LARGE SCALE GENOMIC DNA]</scope>
    <source>
        <strain evidence="2 3">ATCC 201684</strain>
    </source>
</reference>
<evidence type="ECO:0000313" key="2">
    <source>
        <dbReference type="EMBL" id="KAF0726017.1"/>
    </source>
</evidence>
<organism evidence="2 3">
    <name type="scientific">Aphanomyces euteiches</name>
    <dbReference type="NCBI Taxonomy" id="100861"/>
    <lineage>
        <taxon>Eukaryota</taxon>
        <taxon>Sar</taxon>
        <taxon>Stramenopiles</taxon>
        <taxon>Oomycota</taxon>
        <taxon>Saprolegniomycetes</taxon>
        <taxon>Saprolegniales</taxon>
        <taxon>Verrucalvaceae</taxon>
        <taxon>Aphanomyces</taxon>
    </lineage>
</organism>
<dbReference type="PANTHER" id="PTHR13542">
    <property type="entry name" value="LSM12 HOMOLOG"/>
    <property type="match status" value="1"/>
</dbReference>
<dbReference type="Pfam" id="PF09793">
    <property type="entry name" value="AD"/>
    <property type="match status" value="1"/>
</dbReference>
<dbReference type="AlphaFoldDB" id="A0A6G0WFV1"/>
<name>A0A6G0WFV1_9STRA</name>
<dbReference type="VEuPathDB" id="FungiDB:AeMF1_001678"/>
<gene>
    <name evidence="2" type="ORF">Ae201684_015681</name>
</gene>
<evidence type="ECO:0000259" key="1">
    <source>
        <dbReference type="PROSITE" id="PS52001"/>
    </source>
</evidence>
<accession>A0A6G0WFV1</accession>
<dbReference type="Proteomes" id="UP000481153">
    <property type="component" value="Unassembled WGS sequence"/>
</dbReference>
<dbReference type="InterPro" id="IPR047574">
    <property type="entry name" value="AD"/>
</dbReference>
<dbReference type="SMART" id="SM00995">
    <property type="entry name" value="AD"/>
    <property type="match status" value="1"/>
</dbReference>
<dbReference type="PROSITE" id="PS52001">
    <property type="entry name" value="AD"/>
    <property type="match status" value="1"/>
</dbReference>
<dbReference type="EMBL" id="VJMJ01000229">
    <property type="protein sequence ID" value="KAF0726017.1"/>
    <property type="molecule type" value="Genomic_DNA"/>
</dbReference>
<comment type="caution">
    <text evidence="2">The sequence shown here is derived from an EMBL/GenBank/DDBJ whole genome shotgun (WGS) entry which is preliminary data.</text>
</comment>
<keyword evidence="3" id="KW-1185">Reference proteome</keyword>
<dbReference type="InterPro" id="IPR019181">
    <property type="entry name" value="LSM12_ABD"/>
</dbReference>
<evidence type="ECO:0000313" key="3">
    <source>
        <dbReference type="Proteomes" id="UP000481153"/>
    </source>
</evidence>
<dbReference type="InterPro" id="IPR039683">
    <property type="entry name" value="Lsm12-like"/>
</dbReference>
<protein>
    <recommendedName>
        <fullName evidence="1">AD domain-containing protein</fullName>
    </recommendedName>
</protein>